<keyword evidence="1" id="KW-0472">Membrane</keyword>
<keyword evidence="1" id="KW-1133">Transmembrane helix</keyword>
<sequence length="100" mass="11597">MKIKYILLRVVLYFIFLTCLLFYAWTQGSPYDWMEPSEMAPLPQDVPVMPIQDDSGNRETFRGLLVFILIVAQVVIGLALSRKEAISTVVLMCLVLFFYW</sequence>
<dbReference type="RefSeq" id="WP_159372260.1">
    <property type="nucleotide sequence ID" value="NZ_CP047267.1"/>
</dbReference>
<name>A0AAJ4AVP1_PSESX</name>
<organism evidence="2 3">
    <name type="scientific">Pseudomonas syringae UB303</name>
    <dbReference type="NCBI Taxonomy" id="1357287"/>
    <lineage>
        <taxon>Bacteria</taxon>
        <taxon>Pseudomonadati</taxon>
        <taxon>Pseudomonadota</taxon>
        <taxon>Gammaproteobacteria</taxon>
        <taxon>Pseudomonadales</taxon>
        <taxon>Pseudomonadaceae</taxon>
        <taxon>Pseudomonas</taxon>
        <taxon>Pseudomonas syringae</taxon>
    </lineage>
</organism>
<evidence type="ECO:0000313" key="3">
    <source>
        <dbReference type="Proteomes" id="UP000464688"/>
    </source>
</evidence>
<feature type="transmembrane region" description="Helical" evidence="1">
    <location>
        <begin position="7"/>
        <end position="25"/>
    </location>
</feature>
<reference evidence="2 3" key="1">
    <citation type="journal article" date="2014" name="Genome Announc.">
        <title>Draft Genome Sequences of a Phylogenetically Diverse Suite of Pseudomonas syringae Strains from Multiple Source Populations.</title>
        <authorList>
            <person name="Baltrus D.A."/>
            <person name="Yourstone S."/>
            <person name="Lind A."/>
            <person name="Guilbaud C."/>
            <person name="Sands D.C."/>
            <person name="Jones C.D."/>
            <person name="Morris C.E."/>
            <person name="Dangl J.L."/>
        </authorList>
    </citation>
    <scope>NUCLEOTIDE SEQUENCE [LARGE SCALE GENOMIC DNA]</scope>
    <source>
        <strain evidence="2 3">UB303</strain>
    </source>
</reference>
<proteinExistence type="predicted"/>
<dbReference type="AlphaFoldDB" id="A0AAJ4AVP1"/>
<gene>
    <name evidence="2" type="ORF">N026_06350</name>
</gene>
<evidence type="ECO:0000256" key="1">
    <source>
        <dbReference type="SAM" id="Phobius"/>
    </source>
</evidence>
<keyword evidence="1" id="KW-0812">Transmembrane</keyword>
<dbReference type="Proteomes" id="UP000464688">
    <property type="component" value="Chromosome"/>
</dbReference>
<dbReference type="EMBL" id="CP047267">
    <property type="protein sequence ID" value="QHF07121.1"/>
    <property type="molecule type" value="Genomic_DNA"/>
</dbReference>
<evidence type="ECO:0000313" key="2">
    <source>
        <dbReference type="EMBL" id="QHF07121.1"/>
    </source>
</evidence>
<feature type="transmembrane region" description="Helical" evidence="1">
    <location>
        <begin position="61"/>
        <end position="80"/>
    </location>
</feature>
<protein>
    <submittedName>
        <fullName evidence="2">Uncharacterized protein</fullName>
    </submittedName>
</protein>
<accession>A0AAJ4AVP1</accession>